<keyword evidence="3" id="KW-1185">Reference proteome</keyword>
<dbReference type="Proteomes" id="UP001054837">
    <property type="component" value="Unassembled WGS sequence"/>
</dbReference>
<evidence type="ECO:0000313" key="2">
    <source>
        <dbReference type="EMBL" id="GIY56385.1"/>
    </source>
</evidence>
<accession>A0AAV4UFQ2</accession>
<reference evidence="2 3" key="1">
    <citation type="submission" date="2021-06" db="EMBL/GenBank/DDBJ databases">
        <title>Caerostris darwini draft genome.</title>
        <authorList>
            <person name="Kono N."/>
            <person name="Arakawa K."/>
        </authorList>
    </citation>
    <scope>NUCLEOTIDE SEQUENCE [LARGE SCALE GENOMIC DNA]</scope>
</reference>
<sequence length="115" mass="13330">MDGKGSLVLQTPQPTPSSLLSLLLFIPVRLVEILSEKRKREKRPKNHPKGVKKKRRKKCHPRERNQKSKNETKEILFGNCARGQKVGYKVSRKPARSLRFRCPRREKTLSISVSE</sequence>
<feature type="compositionally biased region" description="Basic and acidic residues" evidence="1">
    <location>
        <begin position="62"/>
        <end position="72"/>
    </location>
</feature>
<evidence type="ECO:0000256" key="1">
    <source>
        <dbReference type="SAM" id="MobiDB-lite"/>
    </source>
</evidence>
<feature type="region of interest" description="Disordered" evidence="1">
    <location>
        <begin position="37"/>
        <end position="72"/>
    </location>
</feature>
<evidence type="ECO:0000313" key="3">
    <source>
        <dbReference type="Proteomes" id="UP001054837"/>
    </source>
</evidence>
<gene>
    <name evidence="2" type="ORF">CDAR_62391</name>
</gene>
<comment type="caution">
    <text evidence="2">The sequence shown here is derived from an EMBL/GenBank/DDBJ whole genome shotgun (WGS) entry which is preliminary data.</text>
</comment>
<name>A0AAV4UFQ2_9ARAC</name>
<dbReference type="EMBL" id="BPLQ01011198">
    <property type="protein sequence ID" value="GIY56385.1"/>
    <property type="molecule type" value="Genomic_DNA"/>
</dbReference>
<organism evidence="2 3">
    <name type="scientific">Caerostris darwini</name>
    <dbReference type="NCBI Taxonomy" id="1538125"/>
    <lineage>
        <taxon>Eukaryota</taxon>
        <taxon>Metazoa</taxon>
        <taxon>Ecdysozoa</taxon>
        <taxon>Arthropoda</taxon>
        <taxon>Chelicerata</taxon>
        <taxon>Arachnida</taxon>
        <taxon>Araneae</taxon>
        <taxon>Araneomorphae</taxon>
        <taxon>Entelegynae</taxon>
        <taxon>Araneoidea</taxon>
        <taxon>Araneidae</taxon>
        <taxon>Caerostris</taxon>
    </lineage>
</organism>
<dbReference type="AlphaFoldDB" id="A0AAV4UFQ2"/>
<proteinExistence type="predicted"/>
<protein>
    <submittedName>
        <fullName evidence="2">Uncharacterized protein</fullName>
    </submittedName>
</protein>
<feature type="compositionally biased region" description="Basic residues" evidence="1">
    <location>
        <begin position="37"/>
        <end position="61"/>
    </location>
</feature>